<comment type="caution">
    <text evidence="2">The sequence shown here is derived from an EMBL/GenBank/DDBJ whole genome shotgun (WGS) entry which is preliminary data.</text>
</comment>
<gene>
    <name evidence="2" type="ORF">DR999_PMT21964</name>
</gene>
<evidence type="ECO:0000313" key="3">
    <source>
        <dbReference type="Proteomes" id="UP000297703"/>
    </source>
</evidence>
<feature type="compositionally biased region" description="Pro residues" evidence="1">
    <location>
        <begin position="83"/>
        <end position="99"/>
    </location>
</feature>
<reference evidence="2 3" key="2">
    <citation type="submission" date="2019-04" db="EMBL/GenBank/DDBJ databases">
        <title>The genome sequence of big-headed turtle.</title>
        <authorList>
            <person name="Gong S."/>
        </authorList>
    </citation>
    <scope>NUCLEOTIDE SEQUENCE [LARGE SCALE GENOMIC DNA]</scope>
    <source>
        <strain evidence="2">DO16091913</strain>
        <tissue evidence="2">Muscle</tissue>
    </source>
</reference>
<dbReference type="AlphaFoldDB" id="A0A4D9DKT0"/>
<keyword evidence="3" id="KW-1185">Reference proteome</keyword>
<name>A0A4D9DKT0_9SAUR</name>
<dbReference type="Proteomes" id="UP000297703">
    <property type="component" value="Unassembled WGS sequence"/>
</dbReference>
<protein>
    <submittedName>
        <fullName evidence="2">6-phosphogluconolactonase</fullName>
    </submittedName>
</protein>
<organism evidence="2 3">
    <name type="scientific">Platysternon megacephalum</name>
    <name type="common">big-headed turtle</name>
    <dbReference type="NCBI Taxonomy" id="55544"/>
    <lineage>
        <taxon>Eukaryota</taxon>
        <taxon>Metazoa</taxon>
        <taxon>Chordata</taxon>
        <taxon>Craniata</taxon>
        <taxon>Vertebrata</taxon>
        <taxon>Euteleostomi</taxon>
        <taxon>Archelosauria</taxon>
        <taxon>Testudinata</taxon>
        <taxon>Testudines</taxon>
        <taxon>Cryptodira</taxon>
        <taxon>Durocryptodira</taxon>
        <taxon>Testudinoidea</taxon>
        <taxon>Platysternidae</taxon>
        <taxon>Platysternon</taxon>
    </lineage>
</organism>
<accession>A0A4D9DKT0</accession>
<dbReference type="EMBL" id="QXTE01000723">
    <property type="protein sequence ID" value="TFJ96259.1"/>
    <property type="molecule type" value="Genomic_DNA"/>
</dbReference>
<reference evidence="2 3" key="1">
    <citation type="submission" date="2019-04" db="EMBL/GenBank/DDBJ databases">
        <title>Draft genome of the big-headed turtle Platysternon megacephalum.</title>
        <authorList>
            <person name="Gong S."/>
        </authorList>
    </citation>
    <scope>NUCLEOTIDE SEQUENCE [LARGE SCALE GENOMIC DNA]</scope>
    <source>
        <strain evidence="2">DO16091913</strain>
        <tissue evidence="2">Muscle</tissue>
    </source>
</reference>
<sequence length="153" mass="15650">MPHHDAPPPALLLRSLPSPPGPASPCPAAPLIPRFPPPAFCVIPPKAQEGNLPVGDPGAASRLQIGNNTLGPLEGWGQGWQHSPPPQSRSPSPPQPPYPCLSTGPHPLELGAQKSQSQGWEGQGHPSGAPMGGAQRAGCPAQGGREGPWAQGQ</sequence>
<evidence type="ECO:0000313" key="2">
    <source>
        <dbReference type="EMBL" id="TFJ96259.1"/>
    </source>
</evidence>
<feature type="compositionally biased region" description="Pro residues" evidence="1">
    <location>
        <begin position="17"/>
        <end position="39"/>
    </location>
</feature>
<proteinExistence type="predicted"/>
<evidence type="ECO:0000256" key="1">
    <source>
        <dbReference type="SAM" id="MobiDB-lite"/>
    </source>
</evidence>
<feature type="region of interest" description="Disordered" evidence="1">
    <location>
        <begin position="1"/>
        <end position="153"/>
    </location>
</feature>